<dbReference type="InterPro" id="IPR004681">
    <property type="entry name" value="TRAP_DctM"/>
</dbReference>
<comment type="function">
    <text evidence="7">Part of the tripartite ATP-independent periplasmic (TRAP) transport system.</text>
</comment>
<keyword evidence="6 7" id="KW-0472">Membrane</keyword>
<dbReference type="NCBIfam" id="TIGR00786">
    <property type="entry name" value="dctM"/>
    <property type="match status" value="1"/>
</dbReference>
<protein>
    <recommendedName>
        <fullName evidence="7">TRAP transporter large permease protein</fullName>
    </recommendedName>
</protein>
<dbReference type="AlphaFoldDB" id="A0A0B5DVZ1"/>
<dbReference type="EMBL" id="CP004393">
    <property type="protein sequence ID" value="AJE47553.1"/>
    <property type="molecule type" value="Genomic_DNA"/>
</dbReference>
<evidence type="ECO:0000256" key="2">
    <source>
        <dbReference type="ARBA" id="ARBA00022475"/>
    </source>
</evidence>
<keyword evidence="2" id="KW-1003">Cell membrane</keyword>
<evidence type="ECO:0000259" key="8">
    <source>
        <dbReference type="Pfam" id="PF06808"/>
    </source>
</evidence>
<keyword evidence="4 7" id="KW-0812">Transmembrane</keyword>
<dbReference type="RefSeq" id="WP_043870088.1">
    <property type="nucleotide sequence ID" value="NZ_CP004393.1"/>
</dbReference>
<dbReference type="KEGG" id="cid:P73_2838"/>
<keyword evidence="10" id="KW-1185">Reference proteome</keyword>
<gene>
    <name evidence="9" type="ORF">P73_2838</name>
</gene>
<dbReference type="GO" id="GO:0005886">
    <property type="term" value="C:plasma membrane"/>
    <property type="evidence" value="ECO:0007669"/>
    <property type="project" value="UniProtKB-SubCell"/>
</dbReference>
<comment type="caution">
    <text evidence="7">Lacks conserved residue(s) required for the propagation of feature annotation.</text>
</comment>
<accession>A0A0B5DVZ1</accession>
<dbReference type="HOGENOM" id="CLU_019824_4_0_5"/>
<proteinExistence type="inferred from homology"/>
<dbReference type="Proteomes" id="UP000031521">
    <property type="component" value="Chromosome"/>
</dbReference>
<feature type="transmembrane region" description="Helical" evidence="7">
    <location>
        <begin position="143"/>
        <end position="165"/>
    </location>
</feature>
<evidence type="ECO:0000256" key="5">
    <source>
        <dbReference type="ARBA" id="ARBA00022989"/>
    </source>
</evidence>
<feature type="transmembrane region" description="Helical" evidence="7">
    <location>
        <begin position="310"/>
        <end position="328"/>
    </location>
</feature>
<reference evidence="9 10" key="1">
    <citation type="journal article" date="2014" name="Int. J. Syst. Evol. Microbiol.">
        <title>Celeribacter indicus sp. nov., a polycyclic aromatic hydrocarbon-degrading bacterium from deep-sea sediment and reclassification of Huaishuia halophila as Celeribacter halophilus comb. nov.</title>
        <authorList>
            <person name="Lai Q."/>
            <person name="Cao J."/>
            <person name="Yuan J."/>
            <person name="Li F."/>
            <person name="Shao Z."/>
        </authorList>
    </citation>
    <scope>NUCLEOTIDE SEQUENCE [LARGE SCALE GENOMIC DNA]</scope>
    <source>
        <strain evidence="9">P73</strain>
    </source>
</reference>
<dbReference type="GO" id="GO:0022857">
    <property type="term" value="F:transmembrane transporter activity"/>
    <property type="evidence" value="ECO:0007669"/>
    <property type="project" value="UniProtKB-UniRule"/>
</dbReference>
<keyword evidence="7" id="KW-0813">Transport</keyword>
<dbReference type="InterPro" id="IPR010656">
    <property type="entry name" value="DctM"/>
</dbReference>
<keyword evidence="5 7" id="KW-1133">Transmembrane helix</keyword>
<dbReference type="STRING" id="1208324.P73_2838"/>
<evidence type="ECO:0000256" key="7">
    <source>
        <dbReference type="RuleBase" id="RU369079"/>
    </source>
</evidence>
<comment type="subunit">
    <text evidence="7">The complex comprises the extracytoplasmic solute receptor protein and the two transmembrane proteins.</text>
</comment>
<sequence length="427" mass="45073">MAVPATFILTALAVLLLSGTWIGLSLMGTGILSLELFRNMRVGTFLASDIWGTATSQELVTLPLFVLMGELLYVTNLSRNLFDGLAPFARRLPGGLIQVNVLASALFAAISGSSAATTATVGRITVEELDKRGFDPMLNRGSLAGAGSIGLLIPPSIPMIVYGVIAQVSILDLFIAGLLPGLLLCAMFMAWIGLRSRAPDDPDARPLTFRQAAQSIGRLLPTLLLILCVMGSMLTGLASVTEAAAVGSAGALVLLLLDPGFRLRKLTGALMSAVRTCSMISLILAGALFLTKAMARLSIPSDIAQAIEALHLSPFALIALLVVFYLVLGCVIDGLSTIVMTLPVTLPLAVSAGFDPVWYGIFLIVTIEMAQITPPVGINLFVMKHLTGDPIGRLARAAAPFCLVMILHVFVLTLFPQIATWLPQALK</sequence>
<evidence type="ECO:0000256" key="1">
    <source>
        <dbReference type="ARBA" id="ARBA00004429"/>
    </source>
</evidence>
<feature type="transmembrane region" description="Helical" evidence="7">
    <location>
        <begin position="360"/>
        <end position="382"/>
    </location>
</feature>
<name>A0A0B5DVZ1_9RHOB</name>
<evidence type="ECO:0000256" key="6">
    <source>
        <dbReference type="ARBA" id="ARBA00023136"/>
    </source>
</evidence>
<feature type="transmembrane region" description="Helical" evidence="7">
    <location>
        <begin position="394"/>
        <end position="419"/>
    </location>
</feature>
<dbReference type="PANTHER" id="PTHR33362:SF5">
    <property type="entry name" value="C4-DICARBOXYLATE TRAP TRANSPORTER LARGE PERMEASE PROTEIN DCTM"/>
    <property type="match status" value="1"/>
</dbReference>
<dbReference type="PANTHER" id="PTHR33362">
    <property type="entry name" value="SIALIC ACID TRAP TRANSPORTER PERMEASE PROTEIN SIAT-RELATED"/>
    <property type="match status" value="1"/>
</dbReference>
<evidence type="ECO:0000256" key="3">
    <source>
        <dbReference type="ARBA" id="ARBA00022519"/>
    </source>
</evidence>
<feature type="transmembrane region" description="Helical" evidence="7">
    <location>
        <begin position="171"/>
        <end position="194"/>
    </location>
</feature>
<feature type="transmembrane region" description="Helical" evidence="7">
    <location>
        <begin position="215"/>
        <end position="234"/>
    </location>
</feature>
<dbReference type="PIRSF" id="PIRSF006066">
    <property type="entry name" value="HI0050"/>
    <property type="match status" value="1"/>
</dbReference>
<comment type="subcellular location">
    <subcellularLocation>
        <location evidence="1 7">Cell inner membrane</location>
        <topology evidence="1 7">Multi-pass membrane protein</topology>
    </subcellularLocation>
</comment>
<feature type="transmembrane region" description="Helical" evidence="7">
    <location>
        <begin position="6"/>
        <end position="37"/>
    </location>
</feature>
<dbReference type="OrthoDB" id="9790209at2"/>
<keyword evidence="3 7" id="KW-0997">Cell inner membrane</keyword>
<feature type="domain" description="TRAP C4-dicarboxylate transport system permease DctM subunit" evidence="8">
    <location>
        <begin position="10"/>
        <end position="418"/>
    </location>
</feature>
<evidence type="ECO:0000313" key="9">
    <source>
        <dbReference type="EMBL" id="AJE47553.1"/>
    </source>
</evidence>
<comment type="similarity">
    <text evidence="7">Belongs to the TRAP transporter large permease family.</text>
</comment>
<organism evidence="9 10">
    <name type="scientific">Celeribacter indicus</name>
    <dbReference type="NCBI Taxonomy" id="1208324"/>
    <lineage>
        <taxon>Bacteria</taxon>
        <taxon>Pseudomonadati</taxon>
        <taxon>Pseudomonadota</taxon>
        <taxon>Alphaproteobacteria</taxon>
        <taxon>Rhodobacterales</taxon>
        <taxon>Roseobacteraceae</taxon>
        <taxon>Celeribacter</taxon>
    </lineage>
</organism>
<evidence type="ECO:0000313" key="10">
    <source>
        <dbReference type="Proteomes" id="UP000031521"/>
    </source>
</evidence>
<evidence type="ECO:0000256" key="4">
    <source>
        <dbReference type="ARBA" id="ARBA00022692"/>
    </source>
</evidence>
<dbReference type="Pfam" id="PF06808">
    <property type="entry name" value="DctM"/>
    <property type="match status" value="1"/>
</dbReference>
<feature type="transmembrane region" description="Helical" evidence="7">
    <location>
        <begin position="269"/>
        <end position="290"/>
    </location>
</feature>